<comment type="caution">
    <text evidence="1">The sequence shown here is derived from an EMBL/GenBank/DDBJ whole genome shotgun (WGS) entry which is preliminary data.</text>
</comment>
<evidence type="ECO:0000313" key="2">
    <source>
        <dbReference type="Proteomes" id="UP000310158"/>
    </source>
</evidence>
<evidence type="ECO:0000313" key="1">
    <source>
        <dbReference type="EMBL" id="THH14244.1"/>
    </source>
</evidence>
<dbReference type="EMBL" id="SGPL01000291">
    <property type="protein sequence ID" value="THH14244.1"/>
    <property type="molecule type" value="Genomic_DNA"/>
</dbReference>
<reference evidence="1 2" key="1">
    <citation type="submission" date="2019-02" db="EMBL/GenBank/DDBJ databases">
        <title>Genome sequencing of the rare red list fungi Bondarzewia mesenterica.</title>
        <authorList>
            <person name="Buettner E."/>
            <person name="Kellner H."/>
        </authorList>
    </citation>
    <scope>NUCLEOTIDE SEQUENCE [LARGE SCALE GENOMIC DNA]</scope>
    <source>
        <strain evidence="1 2">DSM 108281</strain>
    </source>
</reference>
<keyword evidence="2" id="KW-1185">Reference proteome</keyword>
<gene>
    <name evidence="1" type="ORF">EW146_g6068</name>
</gene>
<dbReference type="AlphaFoldDB" id="A0A4S4LPP3"/>
<proteinExistence type="predicted"/>
<name>A0A4S4LPP3_9AGAM</name>
<sequence length="152" mass="16642">MHGLRPRPTTTLQGSELRAPQYCRADQQNEKRKVAGGCAWLTACQQSCRGLEPTLPPSQDLPETRRDCCEASISSLLAHCNIASTMKAGMTSDTQPPDNVEHSNSFNDRQSEFPAAAGLRLDAKPTASITTRVAPIRQRREAKLQTCGHVQI</sequence>
<accession>A0A4S4LPP3</accession>
<organism evidence="1 2">
    <name type="scientific">Bondarzewia mesenterica</name>
    <dbReference type="NCBI Taxonomy" id="1095465"/>
    <lineage>
        <taxon>Eukaryota</taxon>
        <taxon>Fungi</taxon>
        <taxon>Dikarya</taxon>
        <taxon>Basidiomycota</taxon>
        <taxon>Agaricomycotina</taxon>
        <taxon>Agaricomycetes</taxon>
        <taxon>Russulales</taxon>
        <taxon>Bondarzewiaceae</taxon>
        <taxon>Bondarzewia</taxon>
    </lineage>
</organism>
<protein>
    <submittedName>
        <fullName evidence="1">Uncharacterized protein</fullName>
    </submittedName>
</protein>
<dbReference type="Proteomes" id="UP000310158">
    <property type="component" value="Unassembled WGS sequence"/>
</dbReference>